<comment type="caution">
    <text evidence="1">The sequence shown here is derived from an EMBL/GenBank/DDBJ whole genome shotgun (WGS) entry which is preliminary data.</text>
</comment>
<gene>
    <name evidence="1" type="ORF">O4220_13335</name>
</gene>
<evidence type="ECO:0000313" key="1">
    <source>
        <dbReference type="EMBL" id="MCZ4519501.1"/>
    </source>
</evidence>
<protein>
    <submittedName>
        <fullName evidence="1">Nitroreductase/quinone reductase family protein</fullName>
    </submittedName>
</protein>
<organism evidence="1 2">
    <name type="scientific">Rhodococcus ruber</name>
    <dbReference type="NCBI Taxonomy" id="1830"/>
    <lineage>
        <taxon>Bacteria</taxon>
        <taxon>Bacillati</taxon>
        <taxon>Actinomycetota</taxon>
        <taxon>Actinomycetes</taxon>
        <taxon>Mycobacteriales</taxon>
        <taxon>Nocardiaceae</taxon>
        <taxon>Rhodococcus</taxon>
    </lineage>
</organism>
<dbReference type="Gene3D" id="2.30.110.10">
    <property type="entry name" value="Electron Transport, Fmn-binding Protein, Chain A"/>
    <property type="match status" value="1"/>
</dbReference>
<evidence type="ECO:0000313" key="2">
    <source>
        <dbReference type="Proteomes" id="UP001081071"/>
    </source>
</evidence>
<dbReference type="RefSeq" id="WP_269604895.1">
    <property type="nucleotide sequence ID" value="NZ_JAPWIJ010000005.1"/>
</dbReference>
<proteinExistence type="predicted"/>
<keyword evidence="2" id="KW-1185">Reference proteome</keyword>
<name>A0ABT4MEV9_9NOCA</name>
<dbReference type="Proteomes" id="UP001081071">
    <property type="component" value="Unassembled WGS sequence"/>
</dbReference>
<dbReference type="InterPro" id="IPR012349">
    <property type="entry name" value="Split_barrel_FMN-bd"/>
</dbReference>
<reference evidence="1" key="1">
    <citation type="submission" date="2022-12" db="EMBL/GenBank/DDBJ databases">
        <authorList>
            <person name="Krivoruchko A.V."/>
            <person name="Elkin A."/>
        </authorList>
    </citation>
    <scope>NUCLEOTIDE SEQUENCE</scope>
    <source>
        <strain evidence="1">IEGM 1391</strain>
    </source>
</reference>
<dbReference type="EMBL" id="JAPWIJ010000005">
    <property type="protein sequence ID" value="MCZ4519501.1"/>
    <property type="molecule type" value="Genomic_DNA"/>
</dbReference>
<accession>A0ABT4MEV9</accession>
<sequence length="113" mass="12521">MNMLQKSALAFNKVFVAVMNAPVLGKVVGRGMGILTYTGRRSGKKISLPVAFKRKGKDLEVRVVVPDQKNWWRNFINEGGRVDVERGGVHQTGIATASRDDHGRVFVDIALDR</sequence>